<reference evidence="2 3" key="1">
    <citation type="submission" date="2014-09" db="EMBL/GenBank/DDBJ databases">
        <title>Genome sequencing of Methyloceanibacter caenitepidi Gela4.</title>
        <authorList>
            <person name="Takeuchi M."/>
            <person name="Susumu S."/>
            <person name="Kamagata Y."/>
            <person name="Oshima K."/>
            <person name="Hattori M."/>
            <person name="Iwasaki W."/>
        </authorList>
    </citation>
    <scope>NUCLEOTIDE SEQUENCE [LARGE SCALE GENOMIC DNA]</scope>
    <source>
        <strain evidence="2 3">Gela4</strain>
    </source>
</reference>
<protein>
    <submittedName>
        <fullName evidence="2">Uncharacterized protein</fullName>
    </submittedName>
</protein>
<proteinExistence type="predicted"/>
<evidence type="ECO:0000313" key="3">
    <source>
        <dbReference type="Proteomes" id="UP000031643"/>
    </source>
</evidence>
<feature type="signal peptide" evidence="1">
    <location>
        <begin position="1"/>
        <end position="27"/>
    </location>
</feature>
<dbReference type="KEGG" id="mcg:GL4_2339"/>
<keyword evidence="3" id="KW-1185">Reference proteome</keyword>
<dbReference type="HOGENOM" id="CLU_583657_0_0_5"/>
<dbReference type="RefSeq" id="WP_156137534.1">
    <property type="nucleotide sequence ID" value="NZ_AP014648.1"/>
</dbReference>
<accession>A0A0A8K4P8</accession>
<dbReference type="OrthoDB" id="7822025at2"/>
<dbReference type="Proteomes" id="UP000031643">
    <property type="component" value="Chromosome"/>
</dbReference>
<dbReference type="EMBL" id="AP014648">
    <property type="protein sequence ID" value="BAQ17776.1"/>
    <property type="molecule type" value="Genomic_DNA"/>
</dbReference>
<gene>
    <name evidence="2" type="ORF">GL4_2339</name>
</gene>
<evidence type="ECO:0000313" key="2">
    <source>
        <dbReference type="EMBL" id="BAQ17776.1"/>
    </source>
</evidence>
<name>A0A0A8K4P8_9HYPH</name>
<dbReference type="STRING" id="1384459.GL4_2339"/>
<feature type="chain" id="PRO_5002038534" evidence="1">
    <location>
        <begin position="28"/>
        <end position="472"/>
    </location>
</feature>
<evidence type="ECO:0000256" key="1">
    <source>
        <dbReference type="SAM" id="SignalP"/>
    </source>
</evidence>
<dbReference type="InterPro" id="IPR011050">
    <property type="entry name" value="Pectin_lyase_fold/virulence"/>
</dbReference>
<sequence length="472" mass="49309">MKHALNGFSTLALAAAMTAISTLSAVADGPILVTSAEDSGEGTLRAALEAASKSDGLTQVLIATDGDIEIKSTLDYAGTAPLAILGKGQTVKTSVDTNLLTISQGADLTVTELNLAGPGKFSIENQGGTGKGIFVDVRDDQTGTVTFILDDVEISGFADYGVLISDCDVVDNCGAGRGGKGNGSPASILVRLNDVKIDDVGNGHFDADGLRVDERGPGDIFFYAKDSEFTNAGADGIELDEGQEGGVFATAVDSRFDDNGNYCDGKLLESFLPKEAEGEFEDGEFKEADVPAKVTGSADDSCFEREVELYESGSVKEYEISIDYDDGFDIDEAGPGDLWALVVDTSVKGNHDEGLDFGEEGAGDLKLGIWNVDAKDNTDDALKMVESEDGDLSALLAKLTSKNNGGYGAALKQIDEGTLNVTVDQSRTADNDDGDETGLKVEQAGTGEATLRIIASEIKDGIKAKNVNVIEE</sequence>
<dbReference type="SUPFAM" id="SSF51126">
    <property type="entry name" value="Pectin lyase-like"/>
    <property type="match status" value="1"/>
</dbReference>
<organism evidence="2 3">
    <name type="scientific">Methyloceanibacter caenitepidi</name>
    <dbReference type="NCBI Taxonomy" id="1384459"/>
    <lineage>
        <taxon>Bacteria</taxon>
        <taxon>Pseudomonadati</taxon>
        <taxon>Pseudomonadota</taxon>
        <taxon>Alphaproteobacteria</taxon>
        <taxon>Hyphomicrobiales</taxon>
        <taxon>Hyphomicrobiaceae</taxon>
        <taxon>Methyloceanibacter</taxon>
    </lineage>
</organism>
<keyword evidence="1" id="KW-0732">Signal</keyword>
<dbReference type="AlphaFoldDB" id="A0A0A8K4P8"/>